<evidence type="ECO:0000313" key="1">
    <source>
        <dbReference type="EMBL" id="KAK2118401.1"/>
    </source>
</evidence>
<name>A0ABQ9WAN9_SAGOE</name>
<protein>
    <submittedName>
        <fullName evidence="1">Uncharacterized protein</fullName>
    </submittedName>
</protein>
<dbReference type="EMBL" id="JASSZA010000002">
    <property type="protein sequence ID" value="KAK2118401.1"/>
    <property type="molecule type" value="Genomic_DNA"/>
</dbReference>
<proteinExistence type="predicted"/>
<reference evidence="1 2" key="1">
    <citation type="submission" date="2023-05" db="EMBL/GenBank/DDBJ databases">
        <title>B98-5 Cell Line De Novo Hybrid Assembly: An Optical Mapping Approach.</title>
        <authorList>
            <person name="Kananen K."/>
            <person name="Auerbach J.A."/>
            <person name="Kautto E."/>
            <person name="Blachly J.S."/>
        </authorList>
    </citation>
    <scope>NUCLEOTIDE SEQUENCE [LARGE SCALE GENOMIC DNA]</scope>
    <source>
        <strain evidence="1">B95-8</strain>
        <tissue evidence="1">Cell line</tissue>
    </source>
</reference>
<evidence type="ECO:0000313" key="2">
    <source>
        <dbReference type="Proteomes" id="UP001266305"/>
    </source>
</evidence>
<organism evidence="1 2">
    <name type="scientific">Saguinus oedipus</name>
    <name type="common">Cotton-top tamarin</name>
    <name type="synonym">Oedipomidas oedipus</name>
    <dbReference type="NCBI Taxonomy" id="9490"/>
    <lineage>
        <taxon>Eukaryota</taxon>
        <taxon>Metazoa</taxon>
        <taxon>Chordata</taxon>
        <taxon>Craniata</taxon>
        <taxon>Vertebrata</taxon>
        <taxon>Euteleostomi</taxon>
        <taxon>Mammalia</taxon>
        <taxon>Eutheria</taxon>
        <taxon>Euarchontoglires</taxon>
        <taxon>Primates</taxon>
        <taxon>Haplorrhini</taxon>
        <taxon>Platyrrhini</taxon>
        <taxon>Cebidae</taxon>
        <taxon>Callitrichinae</taxon>
        <taxon>Saguinus</taxon>
    </lineage>
</organism>
<keyword evidence="2" id="KW-1185">Reference proteome</keyword>
<sequence>MPSTQQVLSRQLSFHVDTCMRLLTTVFFVHVNSWTSVWSTGSMLAVWSPLQRAVLGLGHDLLRQELHGAALCWPVCPIGHGSCLLTYPPAPLSLWNLLLLSSASPSIQPWMSFCLETSAQAAFLARPTSFLQLSRESSRMLQQLLSG</sequence>
<gene>
    <name evidence="1" type="ORF">P7K49_005288</name>
</gene>
<comment type="caution">
    <text evidence="1">The sequence shown here is derived from an EMBL/GenBank/DDBJ whole genome shotgun (WGS) entry which is preliminary data.</text>
</comment>
<accession>A0ABQ9WAN9</accession>
<dbReference type="Proteomes" id="UP001266305">
    <property type="component" value="Unassembled WGS sequence"/>
</dbReference>